<evidence type="ECO:0000313" key="1">
    <source>
        <dbReference type="EMBL" id="RIB11557.1"/>
    </source>
</evidence>
<dbReference type="Proteomes" id="UP000266673">
    <property type="component" value="Unassembled WGS sequence"/>
</dbReference>
<evidence type="ECO:0000313" key="2">
    <source>
        <dbReference type="Proteomes" id="UP000266673"/>
    </source>
</evidence>
<feature type="non-terminal residue" evidence="1">
    <location>
        <position position="54"/>
    </location>
</feature>
<accession>A0A397UQT3</accession>
<protein>
    <submittedName>
        <fullName evidence="1">Uncharacterized protein</fullName>
    </submittedName>
</protein>
<proteinExistence type="predicted"/>
<reference evidence="1 2" key="1">
    <citation type="submission" date="2018-06" db="EMBL/GenBank/DDBJ databases">
        <title>Comparative genomics reveals the genomic features of Rhizophagus irregularis, R. cerebriforme, R. diaphanum and Gigaspora rosea, and their symbiotic lifestyle signature.</title>
        <authorList>
            <person name="Morin E."/>
            <person name="San Clemente H."/>
            <person name="Chen E.C.H."/>
            <person name="De La Providencia I."/>
            <person name="Hainaut M."/>
            <person name="Kuo A."/>
            <person name="Kohler A."/>
            <person name="Murat C."/>
            <person name="Tang N."/>
            <person name="Roy S."/>
            <person name="Loubradou J."/>
            <person name="Henrissat B."/>
            <person name="Grigoriev I.V."/>
            <person name="Corradi N."/>
            <person name="Roux C."/>
            <person name="Martin F.M."/>
        </authorList>
    </citation>
    <scope>NUCLEOTIDE SEQUENCE [LARGE SCALE GENOMIC DNA]</scope>
    <source>
        <strain evidence="1 2">DAOM 194757</strain>
    </source>
</reference>
<dbReference type="AlphaFoldDB" id="A0A397UQT3"/>
<name>A0A397UQT3_9GLOM</name>
<comment type="caution">
    <text evidence="1">The sequence shown here is derived from an EMBL/GenBank/DDBJ whole genome shotgun (WGS) entry which is preliminary data.</text>
</comment>
<dbReference type="EMBL" id="QKWP01001120">
    <property type="protein sequence ID" value="RIB11557.1"/>
    <property type="molecule type" value="Genomic_DNA"/>
</dbReference>
<gene>
    <name evidence="1" type="ORF">C2G38_2103322</name>
</gene>
<organism evidence="1 2">
    <name type="scientific">Gigaspora rosea</name>
    <dbReference type="NCBI Taxonomy" id="44941"/>
    <lineage>
        <taxon>Eukaryota</taxon>
        <taxon>Fungi</taxon>
        <taxon>Fungi incertae sedis</taxon>
        <taxon>Mucoromycota</taxon>
        <taxon>Glomeromycotina</taxon>
        <taxon>Glomeromycetes</taxon>
        <taxon>Diversisporales</taxon>
        <taxon>Gigasporaceae</taxon>
        <taxon>Gigaspora</taxon>
    </lineage>
</organism>
<keyword evidence="2" id="KW-1185">Reference proteome</keyword>
<sequence length="54" mass="6384">MVNIQIFLIIFKSGRLIRVTHVDLAGSPVQRLPRRHLYDWLIHVDQNVIQAKTY</sequence>